<evidence type="ECO:0000259" key="1">
    <source>
        <dbReference type="PROSITE" id="PS51192"/>
    </source>
</evidence>
<evidence type="ECO:0000313" key="2">
    <source>
        <dbReference type="EMBL" id="MDR7121679.1"/>
    </source>
</evidence>
<keyword evidence="2" id="KW-0067">ATP-binding</keyword>
<keyword evidence="3" id="KW-1185">Reference proteome</keyword>
<proteinExistence type="predicted"/>
<gene>
    <name evidence="2" type="ORF">J2W69_002636</name>
</gene>
<dbReference type="InterPro" id="IPR001650">
    <property type="entry name" value="Helicase_C-like"/>
</dbReference>
<dbReference type="Gene3D" id="3.40.50.300">
    <property type="entry name" value="P-loop containing nucleotide triphosphate hydrolases"/>
    <property type="match status" value="2"/>
</dbReference>
<dbReference type="SMART" id="SM00487">
    <property type="entry name" value="DEXDc"/>
    <property type="match status" value="1"/>
</dbReference>
<feature type="domain" description="Helicase ATP-binding" evidence="1">
    <location>
        <begin position="16"/>
        <end position="172"/>
    </location>
</feature>
<keyword evidence="2" id="KW-0547">Nucleotide-binding</keyword>
<protein>
    <submittedName>
        <fullName evidence="2">Superfamily II DNA or RNA helicase</fullName>
    </submittedName>
</protein>
<dbReference type="RefSeq" id="WP_310279190.1">
    <property type="nucleotide sequence ID" value="NZ_JAVDWR010000008.1"/>
</dbReference>
<dbReference type="Pfam" id="PF00271">
    <property type="entry name" value="Helicase_C"/>
    <property type="match status" value="1"/>
</dbReference>
<dbReference type="InterPro" id="IPR006935">
    <property type="entry name" value="Helicase/UvrB_N"/>
</dbReference>
<dbReference type="Pfam" id="PF04851">
    <property type="entry name" value="ResIII"/>
    <property type="match status" value="1"/>
</dbReference>
<name>A0ABU1W139_9GAMM</name>
<keyword evidence="2" id="KW-0378">Hydrolase</keyword>
<evidence type="ECO:0000313" key="3">
    <source>
        <dbReference type="Proteomes" id="UP001257909"/>
    </source>
</evidence>
<dbReference type="Proteomes" id="UP001257909">
    <property type="component" value="Unassembled WGS sequence"/>
</dbReference>
<dbReference type="InterPro" id="IPR027417">
    <property type="entry name" value="P-loop_NTPase"/>
</dbReference>
<sequence>MKLRFWQQECIETALNQYANGHRHFLCLATPGAGKSLMAAGVAKRLLEERQIDFILCFSPSLTIAQGLKETFELQFASGFDGKLGDVGTSLTYQAMLNLPEKFWLLLKRFRVFVVFDEIHHCAGDETGFNAWGQVILRRIQEHARFTLALTGTPWRSDQLRIAMAKYSDPEGQILLDYRYGLRQAIGDGVCRSPHIVLIDNNKITVKRDSGSEQFPSLACALNSGEVRFQQMLLNIDTQRFMLKQALLKLVELKKEQPSAAGLVVAANIAHAHQLTQLLNNEFQQSCVVVTYNDSAAQQKIEHFRTSSTSWIISVGMIAEGTDIPRLRVCCLLSLARTELFFRQVLGRVLRLQSDQSNYSGWLYCLAEPGLVKYAEQLGQEIPEQQVTTRLNMLQVVPGEPSNGSNRKVPLELHSEFAKQPGELLLEGEFMPQAATIKTAPGEELLSVWMQGKFTERVLALIG</sequence>
<dbReference type="InterPro" id="IPR014001">
    <property type="entry name" value="Helicase_ATP-bd"/>
</dbReference>
<dbReference type="PROSITE" id="PS51192">
    <property type="entry name" value="HELICASE_ATP_BIND_1"/>
    <property type="match status" value="1"/>
</dbReference>
<keyword evidence="2" id="KW-0347">Helicase</keyword>
<dbReference type="InterPro" id="IPR050742">
    <property type="entry name" value="Helicase_Restrict-Modif_Enz"/>
</dbReference>
<accession>A0ABU1W139</accession>
<comment type="caution">
    <text evidence="2">The sequence shown here is derived from an EMBL/GenBank/DDBJ whole genome shotgun (WGS) entry which is preliminary data.</text>
</comment>
<dbReference type="PANTHER" id="PTHR47396">
    <property type="entry name" value="TYPE I RESTRICTION ENZYME ECOKI R PROTEIN"/>
    <property type="match status" value="1"/>
</dbReference>
<organism evidence="2 3">
    <name type="scientific">Rheinheimera soli</name>
    <dbReference type="NCBI Taxonomy" id="443616"/>
    <lineage>
        <taxon>Bacteria</taxon>
        <taxon>Pseudomonadati</taxon>
        <taxon>Pseudomonadota</taxon>
        <taxon>Gammaproteobacteria</taxon>
        <taxon>Chromatiales</taxon>
        <taxon>Chromatiaceae</taxon>
        <taxon>Rheinheimera</taxon>
    </lineage>
</organism>
<dbReference type="GO" id="GO:0004386">
    <property type="term" value="F:helicase activity"/>
    <property type="evidence" value="ECO:0007669"/>
    <property type="project" value="UniProtKB-KW"/>
</dbReference>
<dbReference type="SUPFAM" id="SSF52540">
    <property type="entry name" value="P-loop containing nucleoside triphosphate hydrolases"/>
    <property type="match status" value="1"/>
</dbReference>
<reference evidence="2 3" key="1">
    <citation type="submission" date="2023-07" db="EMBL/GenBank/DDBJ databases">
        <title>Sorghum-associated microbial communities from plants grown in Nebraska, USA.</title>
        <authorList>
            <person name="Schachtman D."/>
        </authorList>
    </citation>
    <scope>NUCLEOTIDE SEQUENCE [LARGE SCALE GENOMIC DNA]</scope>
    <source>
        <strain evidence="2 3">4138</strain>
    </source>
</reference>
<dbReference type="EMBL" id="JAVDWR010000008">
    <property type="protein sequence ID" value="MDR7121679.1"/>
    <property type="molecule type" value="Genomic_DNA"/>
</dbReference>
<dbReference type="PANTHER" id="PTHR47396:SF1">
    <property type="entry name" value="ATP-DEPENDENT HELICASE IRC3-RELATED"/>
    <property type="match status" value="1"/>
</dbReference>